<gene>
    <name evidence="2" type="ORF">GRI44_04610</name>
</gene>
<comment type="caution">
    <text evidence="2">The sequence shown here is derived from an EMBL/GenBank/DDBJ whole genome shotgun (WGS) entry which is preliminary data.</text>
</comment>
<sequence>MSGSRSKPQGKSGPFGGGPNGPTWFVIPFPEDKAERERLIANLFAKAFDRWVATETDPTLAPFGQPKQNEENDLDFTIDTSAGPMQMELAEFAPLSVFGPRFTDAPTSLQPHEKAEHAIELIGMKSAHQGAVGRFLVIYSTEHGFWLDPITIERMRRAFQESPPRFDRVYWISIHSLTEASVSEIYPGKPHHFFGDADLDAGRIFIPHPADLRVVTSVEWQGSVGWGMLRIPAKITLNYDGASTIGEIRMTDPFGAVVGEQDEPTK</sequence>
<dbReference type="AlphaFoldDB" id="A0A6L7GGG1"/>
<proteinExistence type="predicted"/>
<evidence type="ECO:0000313" key="3">
    <source>
        <dbReference type="Proteomes" id="UP000473531"/>
    </source>
</evidence>
<dbReference type="Proteomes" id="UP000473531">
    <property type="component" value="Unassembled WGS sequence"/>
</dbReference>
<organism evidence="2 3">
    <name type="scientific">Allopontixanthobacter confluentis</name>
    <dbReference type="NCBI Taxonomy" id="1849021"/>
    <lineage>
        <taxon>Bacteria</taxon>
        <taxon>Pseudomonadati</taxon>
        <taxon>Pseudomonadota</taxon>
        <taxon>Alphaproteobacteria</taxon>
        <taxon>Sphingomonadales</taxon>
        <taxon>Erythrobacteraceae</taxon>
        <taxon>Allopontixanthobacter</taxon>
    </lineage>
</organism>
<protein>
    <submittedName>
        <fullName evidence="2">Uncharacterized protein</fullName>
    </submittedName>
</protein>
<dbReference type="RefSeq" id="WP_160600240.1">
    <property type="nucleotide sequence ID" value="NZ_WTYU01000001.1"/>
</dbReference>
<name>A0A6L7GGG1_9SPHN</name>
<feature type="region of interest" description="Disordered" evidence="1">
    <location>
        <begin position="1"/>
        <end position="27"/>
    </location>
</feature>
<evidence type="ECO:0000313" key="2">
    <source>
        <dbReference type="EMBL" id="MXP14028.1"/>
    </source>
</evidence>
<evidence type="ECO:0000256" key="1">
    <source>
        <dbReference type="SAM" id="MobiDB-lite"/>
    </source>
</evidence>
<dbReference type="OrthoDB" id="8480023at2"/>
<reference evidence="2 3" key="1">
    <citation type="submission" date="2019-12" db="EMBL/GenBank/DDBJ databases">
        <title>Genomic-based taxomic classification of the family Erythrobacteraceae.</title>
        <authorList>
            <person name="Xu L."/>
        </authorList>
    </citation>
    <scope>NUCLEOTIDE SEQUENCE [LARGE SCALE GENOMIC DNA]</scope>
    <source>
        <strain evidence="2 3">KCTC 52259</strain>
    </source>
</reference>
<dbReference type="EMBL" id="WTYU01000001">
    <property type="protein sequence ID" value="MXP14028.1"/>
    <property type="molecule type" value="Genomic_DNA"/>
</dbReference>
<keyword evidence="3" id="KW-1185">Reference proteome</keyword>
<accession>A0A6L7GGG1</accession>